<dbReference type="InterPro" id="IPR003690">
    <property type="entry name" value="MTERF"/>
</dbReference>
<dbReference type="AlphaFoldDB" id="A0A7S0ENS5"/>
<protein>
    <recommendedName>
        <fullName evidence="6">mTERF domain-containing protein, mitochondrial</fullName>
    </recommendedName>
</protein>
<evidence type="ECO:0000256" key="1">
    <source>
        <dbReference type="ARBA" id="ARBA00007692"/>
    </source>
</evidence>
<keyword evidence="2" id="KW-0809">Transit peptide</keyword>
<organism evidence="5">
    <name type="scientific">Hanusia phi</name>
    <dbReference type="NCBI Taxonomy" id="3032"/>
    <lineage>
        <taxon>Eukaryota</taxon>
        <taxon>Cryptophyceae</taxon>
        <taxon>Pyrenomonadales</taxon>
        <taxon>Geminigeraceae</taxon>
        <taxon>Hanusia</taxon>
    </lineage>
</organism>
<dbReference type="EMBL" id="HBEO01020616">
    <property type="protein sequence ID" value="CAD8490532.1"/>
    <property type="molecule type" value="Transcribed_RNA"/>
</dbReference>
<feature type="region of interest" description="Disordered" evidence="3">
    <location>
        <begin position="186"/>
        <end position="205"/>
    </location>
</feature>
<dbReference type="InterPro" id="IPR038538">
    <property type="entry name" value="MTERF_sf"/>
</dbReference>
<dbReference type="Gene3D" id="1.25.70.10">
    <property type="entry name" value="Transcription termination factor 3, mitochondrial"/>
    <property type="match status" value="1"/>
</dbReference>
<evidence type="ECO:0000256" key="4">
    <source>
        <dbReference type="SAM" id="SignalP"/>
    </source>
</evidence>
<dbReference type="Pfam" id="PF02536">
    <property type="entry name" value="mTERF"/>
    <property type="match status" value="2"/>
</dbReference>
<dbReference type="PANTHER" id="PTHR13068:SF151">
    <property type="entry name" value="TRANSCRIPTION TERMINATION FACTOR MTERF9, CHLOROPLASTIC"/>
    <property type="match status" value="1"/>
</dbReference>
<name>A0A7S0ENS5_9CRYP</name>
<feature type="signal peptide" evidence="4">
    <location>
        <begin position="1"/>
        <end position="30"/>
    </location>
</feature>
<dbReference type="SMART" id="SM00733">
    <property type="entry name" value="Mterf"/>
    <property type="match status" value="9"/>
</dbReference>
<evidence type="ECO:0000256" key="3">
    <source>
        <dbReference type="SAM" id="MobiDB-lite"/>
    </source>
</evidence>
<sequence>MKSGLMGACPFRKRSFFLHAMLGAVTLTVGHENNKFPMRSDRGSNPLTAPPCSSRAAFCPAHFHRGDYGAPGCTTSVSSRPPLSACLPAHHVAMNRLIHSMVPRERRRLSPSSSLALAVPRAITACAASKDEADRYPDDLTRDLLEDLQSWSSSSSRVVGGRGSKGKRGEDESAIAFVEEVLSSSRAAGEEETADVLADPSEVSEDEEDFELETLTAVGGRYDSELLALRREEDLILAAPLQEELRLVLEELGAEEPWRVIASENLGLKSFGRDWRKVIATLSKGLRIPGNKISEMITRFSGLLALSSRQIEEVREFLADRLELSPKEVRYVVSRRPSLLSLEVWGERGMEATAEELLKLGLKKKHLQVVLMTFPGILTVKPKTIMSVVDVLCDEESGGLDVEKDFLPLVRKAPWVLLFDPAREIEPVLECLFSLELDLRKVISAYPMVLGLKVDEQILESIAILQEFGFENYEIAYMIESHPAILGTEIVGGTFKMLEFFQQELLIEQQSLLKMVRAFPSLLHLDMQRHVVPCVEFLREIGISNIGRIFALIPPILWMDVETVLRPKLDFMLKVGLTAFDIARFPQVFAYPLDRILRPRLLFLRFLEIPITSKPLEWIIAPTDENFCEVTLSGVSLDSYQRFLDQIPPMPQLPEPRKRKVSTAGGALVRPLTLSNVNLQLKGDCHFPGFHARLKELMA</sequence>
<feature type="chain" id="PRO_5031487848" description="mTERF domain-containing protein, mitochondrial" evidence="4">
    <location>
        <begin position="31"/>
        <end position="699"/>
    </location>
</feature>
<reference evidence="5" key="1">
    <citation type="submission" date="2021-01" db="EMBL/GenBank/DDBJ databases">
        <authorList>
            <person name="Corre E."/>
            <person name="Pelletier E."/>
            <person name="Niang G."/>
            <person name="Scheremetjew M."/>
            <person name="Finn R."/>
            <person name="Kale V."/>
            <person name="Holt S."/>
            <person name="Cochrane G."/>
            <person name="Meng A."/>
            <person name="Brown T."/>
            <person name="Cohen L."/>
        </authorList>
    </citation>
    <scope>NUCLEOTIDE SEQUENCE</scope>
    <source>
        <strain evidence="5">CCMP325</strain>
    </source>
</reference>
<accession>A0A7S0ENS5</accession>
<keyword evidence="4" id="KW-0732">Signal</keyword>
<dbReference type="GO" id="GO:0003676">
    <property type="term" value="F:nucleic acid binding"/>
    <property type="evidence" value="ECO:0007669"/>
    <property type="project" value="InterPro"/>
</dbReference>
<evidence type="ECO:0008006" key="6">
    <source>
        <dbReference type="Google" id="ProtNLM"/>
    </source>
</evidence>
<evidence type="ECO:0000256" key="2">
    <source>
        <dbReference type="ARBA" id="ARBA00022946"/>
    </source>
</evidence>
<gene>
    <name evidence="5" type="ORF">HPHI1048_LOCUS13955</name>
</gene>
<dbReference type="PANTHER" id="PTHR13068">
    <property type="entry name" value="CGI-12 PROTEIN-RELATED"/>
    <property type="match status" value="1"/>
</dbReference>
<evidence type="ECO:0000313" key="5">
    <source>
        <dbReference type="EMBL" id="CAD8490532.1"/>
    </source>
</evidence>
<comment type="similarity">
    <text evidence="1">Belongs to the mTERF family.</text>
</comment>
<proteinExistence type="inferred from homology"/>